<protein>
    <submittedName>
        <fullName evidence="1">Uncharacterized protein</fullName>
    </submittedName>
</protein>
<evidence type="ECO:0000313" key="1">
    <source>
        <dbReference type="EMBL" id="KAJ8682938.1"/>
    </source>
</evidence>
<keyword evidence="2" id="KW-1185">Reference proteome</keyword>
<dbReference type="EMBL" id="CM056741">
    <property type="protein sequence ID" value="KAJ8682938.1"/>
    <property type="molecule type" value="Genomic_DNA"/>
</dbReference>
<name>A0ACC2PIN7_9HYME</name>
<comment type="caution">
    <text evidence="1">The sequence shown here is derived from an EMBL/GenBank/DDBJ whole genome shotgun (WGS) entry which is preliminary data.</text>
</comment>
<organism evidence="1 2">
    <name type="scientific">Eretmocerus hayati</name>
    <dbReference type="NCBI Taxonomy" id="131215"/>
    <lineage>
        <taxon>Eukaryota</taxon>
        <taxon>Metazoa</taxon>
        <taxon>Ecdysozoa</taxon>
        <taxon>Arthropoda</taxon>
        <taxon>Hexapoda</taxon>
        <taxon>Insecta</taxon>
        <taxon>Pterygota</taxon>
        <taxon>Neoptera</taxon>
        <taxon>Endopterygota</taxon>
        <taxon>Hymenoptera</taxon>
        <taxon>Apocrita</taxon>
        <taxon>Proctotrupomorpha</taxon>
        <taxon>Chalcidoidea</taxon>
        <taxon>Aphelinidae</taxon>
        <taxon>Aphelininae</taxon>
        <taxon>Eretmocerus</taxon>
    </lineage>
</organism>
<sequence length="677" mass="75924">MSWVPPNLTELCPSQSQLSTCQPSAIMFLSFLAQLFGASKDNSTSGGNICHQPFNEIRERRSAEIFQDWSGLAQDNSYRDFRVPDEEGQRETYEQEDDIQGSMTDSSEQEEYDFIIVGAGSAGCVIANRLSEISGWKVLLLEAGIEQPLVSEVPSFAPPLRGSNIDWQYRTAPMKKACRSKKYGTCSWSRGKVMGGSSVLNYMMYVRANPNDYDNWVRLGNPGWSYQEVLPYFKKSEDNRDKEVVAKNPYYHSTGGYQTVEWFKFNDQNADLILKAFQEIGYKETDPNAVQQFGSFHVQSTSINGARQSTNTAFIRPIRNKRPNLTIKTESYVSRIIIDPNTKVTQGVEYFTTGCDQPKTVYARKEVIISAGAINSPKLLLLSGIGPANELRRNNIKMIQNLAVGHNLQDHVTTDGFMIVLSNKTATTRSIENIEDDARQWLNNMTGPLAALGSLAAGAFTRTPFERNFRVPDMQYAFDGGNYQDYLRNPEVSAETVVLPLAYYNGINIRPVFLAPRSRGTVRLNQSNPIWSSPIIDPNYFGVSVDLEAMLAGIRMAQSLFLTKAFKDNGMKLLSQPLPSCKSHKFDSNDYWKCILMEYTNTLYHPVGTCKMGPKYDPGAVVDSKLKVYGVKRLRVADASIMPVIVRGNTNAPTIMIGEKVSDMIKDNWLSEKPMHS</sequence>
<dbReference type="Proteomes" id="UP001239111">
    <property type="component" value="Chromosome 1"/>
</dbReference>
<proteinExistence type="predicted"/>
<reference evidence="1" key="1">
    <citation type="submission" date="2023-04" db="EMBL/GenBank/DDBJ databases">
        <title>A chromosome-level genome assembly of the parasitoid wasp Eretmocerus hayati.</title>
        <authorList>
            <person name="Zhong Y."/>
            <person name="Liu S."/>
            <person name="Liu Y."/>
        </authorList>
    </citation>
    <scope>NUCLEOTIDE SEQUENCE</scope>
    <source>
        <strain evidence="1">ZJU_SS_LIU_2023</strain>
    </source>
</reference>
<accession>A0ACC2PIN7</accession>
<gene>
    <name evidence="1" type="ORF">QAD02_018730</name>
</gene>
<evidence type="ECO:0000313" key="2">
    <source>
        <dbReference type="Proteomes" id="UP001239111"/>
    </source>
</evidence>